<evidence type="ECO:0000256" key="2">
    <source>
        <dbReference type="ARBA" id="ARBA00009085"/>
    </source>
</evidence>
<evidence type="ECO:0000256" key="9">
    <source>
        <dbReference type="SAM" id="Phobius"/>
    </source>
</evidence>
<evidence type="ECO:0000256" key="1">
    <source>
        <dbReference type="ARBA" id="ARBA00000707"/>
    </source>
</evidence>
<dbReference type="PANTHER" id="PTHR24006">
    <property type="entry name" value="UBIQUITIN CARBOXYL-TERMINAL HYDROLASE"/>
    <property type="match status" value="1"/>
</dbReference>
<feature type="region of interest" description="Disordered" evidence="8">
    <location>
        <begin position="75"/>
        <end position="105"/>
    </location>
</feature>
<dbReference type="CDD" id="cd02662">
    <property type="entry name" value="Peptidase_C19F"/>
    <property type="match status" value="1"/>
</dbReference>
<feature type="compositionally biased region" description="Low complexity" evidence="8">
    <location>
        <begin position="434"/>
        <end position="446"/>
    </location>
</feature>
<feature type="compositionally biased region" description="Polar residues" evidence="8">
    <location>
        <begin position="795"/>
        <end position="805"/>
    </location>
</feature>
<accession>A0ABR1IUZ9</accession>
<keyword evidence="9" id="KW-0812">Transmembrane</keyword>
<comment type="caution">
    <text evidence="11">The sequence shown here is derived from an EMBL/GenBank/DDBJ whole genome shotgun (WGS) entry which is preliminary data.</text>
</comment>
<dbReference type="PROSITE" id="PS00973">
    <property type="entry name" value="USP_2"/>
    <property type="match status" value="1"/>
</dbReference>
<feature type="compositionally biased region" description="Basic residues" evidence="8">
    <location>
        <begin position="85"/>
        <end position="96"/>
    </location>
</feature>
<sequence>MLSVLDLDELRALLLKTASSNTFQQIFPLFILFFVPFLVLVLAKSAPKLNFLFYSILMVLESFLPWNWIGGNSGNTSSQTVRSNRDRHKNKKRHAKTASTSDTARGAGASDGYYPGLVNISGTYCFMNSTIQAMSSLSYLQPHIETIHARAEELDVPTPVIDALRDLFHRLNTPHSRSSSIRPVDLISVLSSQSASSGHANSLFYSREHQDAQELFQLLSECIKTEIAAIDKENARDRGLSLSQTAEGTREIGKSVFDGLTANRRSCVVCGYTEAVMHFAFDNWQLAVPRMASACLLDDCLTEYTRLEVLKDCICRRCSVLATYQRLQEEVKTLAAVENPSTSKKKRLKELKKMEARVKAALDEGRIEEDLKDVRMEKVFSAMSTKQAMIARPPPVLVLHINRSMHFTHYAAKNNIRVVFPEVLDLTPWTTSGSLSTTPTLSMSTPSPLPKRSSTPTLDTHREMASRTIYRLSAVVCHYGQHSFGHYVCFRRKPPRKLGHEEGEKSRWKPPRLVIESQRQTSSTRSGDGGALGGVVDPDGARVKQEAEEAELDGFEEYVWEDADPDTAPGTGRGWLRISDDSVSECGIESVLNEGSGAFMLYYEKAIVSGGSATGTAVPSTVASRFASPYPVEGIPVATYGVGVGLGNRTPLSSEETLKPEMTMTRLVNGNGSLVSVSSFGHGDGSILDDKRFGSPSGSISGSPAPVPILGPRVIRSVAAGRSRRSQSAASSVDGEKRAASVSPPDARPSVLASSSSLSLDSVPRPSSSSKPIDILTPVTSSEDDSATHEEAPPSSLTSSIMTMPNSSVTSVSSKTSSNLSSRPDPSPNSTPRKSRKRNKKSNASQSRHPPHSSPTPIVGLKA</sequence>
<proteinExistence type="inferred from homology"/>
<dbReference type="GO" id="GO:0004843">
    <property type="term" value="F:cysteine-type deubiquitinase activity"/>
    <property type="evidence" value="ECO:0007669"/>
    <property type="project" value="UniProtKB-EC"/>
</dbReference>
<feature type="compositionally biased region" description="Low complexity" evidence="8">
    <location>
        <begin position="748"/>
        <end position="770"/>
    </location>
</feature>
<evidence type="ECO:0000259" key="10">
    <source>
        <dbReference type="PROSITE" id="PS50235"/>
    </source>
</evidence>
<feature type="compositionally biased region" description="Low complexity" evidence="8">
    <location>
        <begin position="694"/>
        <end position="704"/>
    </location>
</feature>
<dbReference type="EC" id="3.4.19.12" evidence="3"/>
<comment type="similarity">
    <text evidence="2">Belongs to the peptidase C19 family.</text>
</comment>
<comment type="catalytic activity">
    <reaction evidence="1">
        <text>Thiol-dependent hydrolysis of ester, thioester, amide, peptide and isopeptide bonds formed by the C-terminal Gly of ubiquitin (a 76-residue protein attached to proteins as an intracellular targeting signal).</text>
        <dbReference type="EC" id="3.4.19.12"/>
    </reaction>
</comment>
<dbReference type="EMBL" id="JBANRG010000061">
    <property type="protein sequence ID" value="KAK7441824.1"/>
    <property type="molecule type" value="Genomic_DNA"/>
</dbReference>
<feature type="compositionally biased region" description="Low complexity" evidence="8">
    <location>
        <begin position="806"/>
        <end position="822"/>
    </location>
</feature>
<feature type="region of interest" description="Disordered" evidence="8">
    <location>
        <begin position="434"/>
        <end position="461"/>
    </location>
</feature>
<evidence type="ECO:0000313" key="11">
    <source>
        <dbReference type="EMBL" id="KAK7441824.1"/>
    </source>
</evidence>
<keyword evidence="6 11" id="KW-0378">Hydrolase</keyword>
<dbReference type="PANTHER" id="PTHR24006:SF888">
    <property type="entry name" value="UBIQUITIN CARBOXYL-TERMINAL HYDROLASE 30"/>
    <property type="match status" value="1"/>
</dbReference>
<keyword evidence="12" id="KW-1185">Reference proteome</keyword>
<dbReference type="InterPro" id="IPR038765">
    <property type="entry name" value="Papain-like_cys_pep_sf"/>
</dbReference>
<evidence type="ECO:0000313" key="12">
    <source>
        <dbReference type="Proteomes" id="UP001498398"/>
    </source>
</evidence>
<feature type="region of interest" description="Disordered" evidence="8">
    <location>
        <begin position="688"/>
        <end position="863"/>
    </location>
</feature>
<dbReference type="InterPro" id="IPR018200">
    <property type="entry name" value="USP_CS"/>
</dbReference>
<dbReference type="SUPFAM" id="SSF54001">
    <property type="entry name" value="Cysteine proteinases"/>
    <property type="match status" value="1"/>
</dbReference>
<name>A0ABR1IUZ9_9AGAR</name>
<reference evidence="11 12" key="1">
    <citation type="submission" date="2024-01" db="EMBL/GenBank/DDBJ databases">
        <title>A draft genome for the cacao thread blight pathogen Marasmiellus scandens.</title>
        <authorList>
            <person name="Baruah I.K."/>
            <person name="Leung J."/>
            <person name="Bukari Y."/>
            <person name="Amoako-Attah I."/>
            <person name="Meinhardt L.W."/>
            <person name="Bailey B.A."/>
            <person name="Cohen S.P."/>
        </authorList>
    </citation>
    <scope>NUCLEOTIDE SEQUENCE [LARGE SCALE GENOMIC DNA]</scope>
    <source>
        <strain evidence="11 12">GH-19</strain>
    </source>
</reference>
<evidence type="ECO:0000256" key="6">
    <source>
        <dbReference type="ARBA" id="ARBA00022801"/>
    </source>
</evidence>
<evidence type="ECO:0000256" key="5">
    <source>
        <dbReference type="ARBA" id="ARBA00022786"/>
    </source>
</evidence>
<feature type="compositionally biased region" description="Polar residues" evidence="8">
    <location>
        <begin position="517"/>
        <end position="526"/>
    </location>
</feature>
<organism evidence="11 12">
    <name type="scientific">Marasmiellus scandens</name>
    <dbReference type="NCBI Taxonomy" id="2682957"/>
    <lineage>
        <taxon>Eukaryota</taxon>
        <taxon>Fungi</taxon>
        <taxon>Dikarya</taxon>
        <taxon>Basidiomycota</taxon>
        <taxon>Agaricomycotina</taxon>
        <taxon>Agaricomycetes</taxon>
        <taxon>Agaricomycetidae</taxon>
        <taxon>Agaricales</taxon>
        <taxon>Marasmiineae</taxon>
        <taxon>Omphalotaceae</taxon>
        <taxon>Marasmiellus</taxon>
    </lineage>
</organism>
<feature type="domain" description="USP" evidence="10">
    <location>
        <begin position="115"/>
        <end position="606"/>
    </location>
</feature>
<dbReference type="InterPro" id="IPR050164">
    <property type="entry name" value="Peptidase_C19"/>
</dbReference>
<protein>
    <recommendedName>
        <fullName evidence="3">ubiquitinyl hydrolase 1</fullName>
        <ecNumber evidence="3">3.4.19.12</ecNumber>
    </recommendedName>
</protein>
<dbReference type="Proteomes" id="UP001498398">
    <property type="component" value="Unassembled WGS sequence"/>
</dbReference>
<keyword evidence="9" id="KW-0472">Membrane</keyword>
<keyword evidence="7" id="KW-0788">Thiol protease</keyword>
<dbReference type="PROSITE" id="PS50235">
    <property type="entry name" value="USP_3"/>
    <property type="match status" value="1"/>
</dbReference>
<evidence type="ECO:0000256" key="4">
    <source>
        <dbReference type="ARBA" id="ARBA00022670"/>
    </source>
</evidence>
<keyword evidence="9" id="KW-1133">Transmembrane helix</keyword>
<dbReference type="InterPro" id="IPR001394">
    <property type="entry name" value="Peptidase_C19_UCH"/>
</dbReference>
<dbReference type="InterPro" id="IPR028889">
    <property type="entry name" value="USP"/>
</dbReference>
<feature type="transmembrane region" description="Helical" evidence="9">
    <location>
        <begin position="23"/>
        <end position="42"/>
    </location>
</feature>
<dbReference type="GO" id="GO:0006508">
    <property type="term" value="P:proteolysis"/>
    <property type="evidence" value="ECO:0007669"/>
    <property type="project" value="UniProtKB-KW"/>
</dbReference>
<evidence type="ECO:0000256" key="8">
    <source>
        <dbReference type="SAM" id="MobiDB-lite"/>
    </source>
</evidence>
<dbReference type="Gene3D" id="3.90.70.10">
    <property type="entry name" value="Cysteine proteinases"/>
    <property type="match status" value="1"/>
</dbReference>
<feature type="compositionally biased region" description="Low complexity" evidence="8">
    <location>
        <begin position="713"/>
        <end position="733"/>
    </location>
</feature>
<keyword evidence="4 11" id="KW-0645">Protease</keyword>
<feature type="region of interest" description="Disordered" evidence="8">
    <location>
        <begin position="517"/>
        <end position="538"/>
    </location>
</feature>
<feature type="transmembrane region" description="Helical" evidence="9">
    <location>
        <begin position="49"/>
        <end position="69"/>
    </location>
</feature>
<gene>
    <name evidence="11" type="primary">UBP1</name>
    <name evidence="11" type="ORF">VKT23_016486</name>
</gene>
<keyword evidence="5" id="KW-0833">Ubl conjugation pathway</keyword>
<evidence type="ECO:0000256" key="3">
    <source>
        <dbReference type="ARBA" id="ARBA00012759"/>
    </source>
</evidence>
<dbReference type="Pfam" id="PF00443">
    <property type="entry name" value="UCH"/>
    <property type="match status" value="1"/>
</dbReference>
<evidence type="ECO:0000256" key="7">
    <source>
        <dbReference type="ARBA" id="ARBA00022807"/>
    </source>
</evidence>